<sequence length="99" mass="11392">MPFHFEYFTHSYGCKKLASLTHVLSLSVIFFFISHTIFLGFWFWSPRYYTQKCTLDAGNAHTAELAFAYVFLAEPGLVILCLHSTLINIGRIRHDKTTA</sequence>
<feature type="transmembrane region" description="Helical" evidence="1">
    <location>
        <begin position="20"/>
        <end position="45"/>
    </location>
</feature>
<accession>A0A317XV65</accession>
<protein>
    <submittedName>
        <fullName evidence="2">Uncharacterized protein</fullName>
    </submittedName>
</protein>
<name>A0A317XV65_9BASI</name>
<dbReference type="InParanoid" id="A0A317XV65"/>
<evidence type="ECO:0000313" key="3">
    <source>
        <dbReference type="Proteomes" id="UP000246740"/>
    </source>
</evidence>
<dbReference type="Proteomes" id="UP000246740">
    <property type="component" value="Unassembled WGS sequence"/>
</dbReference>
<dbReference type="EMBL" id="KZ819189">
    <property type="protein sequence ID" value="PWZ01962.1"/>
    <property type="molecule type" value="Genomic_DNA"/>
</dbReference>
<reference evidence="2 3" key="1">
    <citation type="journal article" date="2018" name="Mol. Biol. Evol.">
        <title>Broad Genomic Sampling Reveals a Smut Pathogenic Ancestry of the Fungal Clade Ustilaginomycotina.</title>
        <authorList>
            <person name="Kijpornyongpan T."/>
            <person name="Mondo S.J."/>
            <person name="Barry K."/>
            <person name="Sandor L."/>
            <person name="Lee J."/>
            <person name="Lipzen A."/>
            <person name="Pangilinan J."/>
            <person name="LaButti K."/>
            <person name="Hainaut M."/>
            <person name="Henrissat B."/>
            <person name="Grigoriev I.V."/>
            <person name="Spatafora J.W."/>
            <person name="Aime M.C."/>
        </authorList>
    </citation>
    <scope>NUCLEOTIDE SEQUENCE [LARGE SCALE GENOMIC DNA]</scope>
    <source>
        <strain evidence="2 3">MCA 3645</strain>
    </source>
</reference>
<keyword evidence="1" id="KW-1133">Transmembrane helix</keyword>
<feature type="transmembrane region" description="Helical" evidence="1">
    <location>
        <begin position="65"/>
        <end position="87"/>
    </location>
</feature>
<keyword evidence="1" id="KW-0812">Transmembrane</keyword>
<evidence type="ECO:0000256" key="1">
    <source>
        <dbReference type="SAM" id="Phobius"/>
    </source>
</evidence>
<evidence type="ECO:0000313" key="2">
    <source>
        <dbReference type="EMBL" id="PWZ01962.1"/>
    </source>
</evidence>
<dbReference type="AlphaFoldDB" id="A0A317XV65"/>
<keyword evidence="3" id="KW-1185">Reference proteome</keyword>
<proteinExistence type="predicted"/>
<gene>
    <name evidence="2" type="ORF">BCV70DRAFT_53908</name>
</gene>
<keyword evidence="1" id="KW-0472">Membrane</keyword>
<organism evidence="2 3">
    <name type="scientific">Testicularia cyperi</name>
    <dbReference type="NCBI Taxonomy" id="1882483"/>
    <lineage>
        <taxon>Eukaryota</taxon>
        <taxon>Fungi</taxon>
        <taxon>Dikarya</taxon>
        <taxon>Basidiomycota</taxon>
        <taxon>Ustilaginomycotina</taxon>
        <taxon>Ustilaginomycetes</taxon>
        <taxon>Ustilaginales</taxon>
        <taxon>Anthracoideaceae</taxon>
        <taxon>Testicularia</taxon>
    </lineage>
</organism>